<accession>A0A6G0YKH4</accession>
<comment type="caution">
    <text evidence="2">The sequence shown here is derived from an EMBL/GenBank/DDBJ whole genome shotgun (WGS) entry which is preliminary data.</text>
</comment>
<keyword evidence="1" id="KW-0812">Transmembrane</keyword>
<dbReference type="AlphaFoldDB" id="A0A6G0YKH4"/>
<name>A0A6G0YKH4_APHCR</name>
<protein>
    <submittedName>
        <fullName evidence="2">Uncharacterized protein</fullName>
    </submittedName>
</protein>
<proteinExistence type="predicted"/>
<sequence length="127" mass="14973">MSHIIIRSSMELIKKKIPQMRRSLVSVLLNYYLNYILLYCVVKNHNLGVMYYLNISKKSSSNLRFIIRTSCNDFSNSITLKNLYISHSLNMSSLDFRKNSMPNGYIDCQASQRQIKSTYYKFKNNLH</sequence>
<keyword evidence="1" id="KW-1133">Transmembrane helix</keyword>
<reference evidence="2 3" key="1">
    <citation type="submission" date="2019-08" db="EMBL/GenBank/DDBJ databases">
        <title>Whole genome of Aphis craccivora.</title>
        <authorList>
            <person name="Voronova N.V."/>
            <person name="Shulinski R.S."/>
            <person name="Bandarenka Y.V."/>
            <person name="Zhorov D.G."/>
            <person name="Warner D."/>
        </authorList>
    </citation>
    <scope>NUCLEOTIDE SEQUENCE [LARGE SCALE GENOMIC DNA]</scope>
    <source>
        <strain evidence="2">180601</strain>
        <tissue evidence="2">Whole Body</tissue>
    </source>
</reference>
<evidence type="ECO:0000256" key="1">
    <source>
        <dbReference type="SAM" id="Phobius"/>
    </source>
</evidence>
<keyword evidence="1" id="KW-0472">Membrane</keyword>
<evidence type="ECO:0000313" key="2">
    <source>
        <dbReference type="EMBL" id="KAF0757736.1"/>
    </source>
</evidence>
<keyword evidence="3" id="KW-1185">Reference proteome</keyword>
<organism evidence="2 3">
    <name type="scientific">Aphis craccivora</name>
    <name type="common">Cowpea aphid</name>
    <dbReference type="NCBI Taxonomy" id="307492"/>
    <lineage>
        <taxon>Eukaryota</taxon>
        <taxon>Metazoa</taxon>
        <taxon>Ecdysozoa</taxon>
        <taxon>Arthropoda</taxon>
        <taxon>Hexapoda</taxon>
        <taxon>Insecta</taxon>
        <taxon>Pterygota</taxon>
        <taxon>Neoptera</taxon>
        <taxon>Paraneoptera</taxon>
        <taxon>Hemiptera</taxon>
        <taxon>Sternorrhyncha</taxon>
        <taxon>Aphidomorpha</taxon>
        <taxon>Aphidoidea</taxon>
        <taxon>Aphididae</taxon>
        <taxon>Aphidini</taxon>
        <taxon>Aphis</taxon>
        <taxon>Aphis</taxon>
    </lineage>
</organism>
<feature type="transmembrane region" description="Helical" evidence="1">
    <location>
        <begin position="21"/>
        <end position="39"/>
    </location>
</feature>
<dbReference type="Proteomes" id="UP000478052">
    <property type="component" value="Unassembled WGS sequence"/>
</dbReference>
<dbReference type="EMBL" id="VUJU01003485">
    <property type="protein sequence ID" value="KAF0757736.1"/>
    <property type="molecule type" value="Genomic_DNA"/>
</dbReference>
<gene>
    <name evidence="2" type="ORF">FWK35_00013176</name>
</gene>
<evidence type="ECO:0000313" key="3">
    <source>
        <dbReference type="Proteomes" id="UP000478052"/>
    </source>
</evidence>